<organism evidence="2 3">
    <name type="scientific">Pristionchus entomophagus</name>
    <dbReference type="NCBI Taxonomy" id="358040"/>
    <lineage>
        <taxon>Eukaryota</taxon>
        <taxon>Metazoa</taxon>
        <taxon>Ecdysozoa</taxon>
        <taxon>Nematoda</taxon>
        <taxon>Chromadorea</taxon>
        <taxon>Rhabditida</taxon>
        <taxon>Rhabditina</taxon>
        <taxon>Diplogasteromorpha</taxon>
        <taxon>Diplogasteroidea</taxon>
        <taxon>Neodiplogasteridae</taxon>
        <taxon>Pristionchus</taxon>
    </lineage>
</organism>
<proteinExistence type="predicted"/>
<accession>A0AAV5U9I9</accession>
<evidence type="ECO:0000313" key="2">
    <source>
        <dbReference type="EMBL" id="GMT03541.1"/>
    </source>
</evidence>
<dbReference type="Proteomes" id="UP001432027">
    <property type="component" value="Unassembled WGS sequence"/>
</dbReference>
<gene>
    <name evidence="2" type="ORF">PENTCL1PPCAC_25715</name>
</gene>
<feature type="signal peptide" evidence="1">
    <location>
        <begin position="1"/>
        <end position="15"/>
    </location>
</feature>
<name>A0AAV5U9I9_9BILA</name>
<evidence type="ECO:0000313" key="3">
    <source>
        <dbReference type="Proteomes" id="UP001432027"/>
    </source>
</evidence>
<dbReference type="AlphaFoldDB" id="A0AAV5U9I9"/>
<sequence>LVIAHLLSLFISLPAKPIKFESVSLPPLHIEARPAEITQKTNETEQMILIRGIFERNVKDLISDVEAEMNRTTDLPFVQ</sequence>
<dbReference type="EMBL" id="BTSX01000006">
    <property type="protein sequence ID" value="GMT03541.1"/>
    <property type="molecule type" value="Genomic_DNA"/>
</dbReference>
<reference evidence="2" key="1">
    <citation type="submission" date="2023-10" db="EMBL/GenBank/DDBJ databases">
        <title>Genome assembly of Pristionchus species.</title>
        <authorList>
            <person name="Yoshida K."/>
            <person name="Sommer R.J."/>
        </authorList>
    </citation>
    <scope>NUCLEOTIDE SEQUENCE</scope>
    <source>
        <strain evidence="2">RS0144</strain>
    </source>
</reference>
<protein>
    <submittedName>
        <fullName evidence="2">Uncharacterized protein</fullName>
    </submittedName>
</protein>
<keyword evidence="1" id="KW-0732">Signal</keyword>
<feature type="non-terminal residue" evidence="2">
    <location>
        <position position="79"/>
    </location>
</feature>
<keyword evidence="3" id="KW-1185">Reference proteome</keyword>
<comment type="caution">
    <text evidence="2">The sequence shown here is derived from an EMBL/GenBank/DDBJ whole genome shotgun (WGS) entry which is preliminary data.</text>
</comment>
<feature type="non-terminal residue" evidence="2">
    <location>
        <position position="1"/>
    </location>
</feature>
<evidence type="ECO:0000256" key="1">
    <source>
        <dbReference type="SAM" id="SignalP"/>
    </source>
</evidence>
<feature type="chain" id="PRO_5043887730" evidence="1">
    <location>
        <begin position="16"/>
        <end position="79"/>
    </location>
</feature>